<dbReference type="InterPro" id="IPR020094">
    <property type="entry name" value="TruA/RsuA/RluB/E/F_N"/>
</dbReference>
<evidence type="ECO:0000259" key="5">
    <source>
        <dbReference type="Pfam" id="PF01416"/>
    </source>
</evidence>
<evidence type="ECO:0000313" key="6">
    <source>
        <dbReference type="EMBL" id="KAK7676968.1"/>
    </source>
</evidence>
<keyword evidence="3" id="KW-0413">Isomerase</keyword>
<evidence type="ECO:0000256" key="1">
    <source>
        <dbReference type="ARBA" id="ARBA00009375"/>
    </source>
</evidence>
<dbReference type="SUPFAM" id="SSF55120">
    <property type="entry name" value="Pseudouridine synthase"/>
    <property type="match status" value="1"/>
</dbReference>
<dbReference type="Gene3D" id="3.30.70.660">
    <property type="entry name" value="Pseudouridine synthase I, catalytic domain, C-terminal subdomain"/>
    <property type="match status" value="1"/>
</dbReference>
<dbReference type="HAMAP" id="MF_00171">
    <property type="entry name" value="TruA"/>
    <property type="match status" value="1"/>
</dbReference>
<accession>A0AAW0FHA1</accession>
<dbReference type="GO" id="GO:0009982">
    <property type="term" value="F:pseudouridine synthase activity"/>
    <property type="evidence" value="ECO:0007669"/>
    <property type="project" value="InterPro"/>
</dbReference>
<dbReference type="GO" id="GO:0031119">
    <property type="term" value="P:tRNA pseudouridine synthesis"/>
    <property type="evidence" value="ECO:0007669"/>
    <property type="project" value="TreeGrafter"/>
</dbReference>
<dbReference type="GO" id="GO:0003723">
    <property type="term" value="F:RNA binding"/>
    <property type="evidence" value="ECO:0007669"/>
    <property type="project" value="InterPro"/>
</dbReference>
<name>A0AAW0FHA1_9APHY</name>
<keyword evidence="2" id="KW-0819">tRNA processing</keyword>
<evidence type="ECO:0000256" key="2">
    <source>
        <dbReference type="ARBA" id="ARBA00022694"/>
    </source>
</evidence>
<feature type="region of interest" description="Disordered" evidence="4">
    <location>
        <begin position="139"/>
        <end position="193"/>
    </location>
</feature>
<gene>
    <name evidence="6" type="ORF">QCA50_020086</name>
</gene>
<dbReference type="Gene3D" id="3.30.70.580">
    <property type="entry name" value="Pseudouridine synthase I, catalytic domain, N-terminal subdomain"/>
    <property type="match status" value="1"/>
</dbReference>
<dbReference type="PANTHER" id="PTHR11142:SF5">
    <property type="entry name" value="TRNA PSEUDOURIDINE(38_39) SYNTHASE"/>
    <property type="match status" value="1"/>
</dbReference>
<dbReference type="EMBL" id="JASBNA010000099">
    <property type="protein sequence ID" value="KAK7676968.1"/>
    <property type="molecule type" value="Genomic_DNA"/>
</dbReference>
<feature type="domain" description="Pseudouridine synthase I TruA alpha/beta" evidence="5">
    <location>
        <begin position="251"/>
        <end position="380"/>
    </location>
</feature>
<proteinExistence type="inferred from homology"/>
<dbReference type="GO" id="GO:1990481">
    <property type="term" value="P:mRNA pseudouridine synthesis"/>
    <property type="evidence" value="ECO:0007669"/>
    <property type="project" value="TreeGrafter"/>
</dbReference>
<evidence type="ECO:0000256" key="4">
    <source>
        <dbReference type="SAM" id="MobiDB-lite"/>
    </source>
</evidence>
<reference evidence="6 7" key="1">
    <citation type="submission" date="2022-09" db="EMBL/GenBank/DDBJ databases">
        <authorList>
            <person name="Palmer J.M."/>
        </authorList>
    </citation>
    <scope>NUCLEOTIDE SEQUENCE [LARGE SCALE GENOMIC DNA]</scope>
    <source>
        <strain evidence="6 7">DSM 7382</strain>
    </source>
</reference>
<dbReference type="GO" id="GO:0005737">
    <property type="term" value="C:cytoplasm"/>
    <property type="evidence" value="ECO:0007669"/>
    <property type="project" value="TreeGrafter"/>
</dbReference>
<comment type="caution">
    <text evidence="6">The sequence shown here is derived from an EMBL/GenBank/DDBJ whole genome shotgun (WGS) entry which is preliminary data.</text>
</comment>
<dbReference type="InterPro" id="IPR020097">
    <property type="entry name" value="PsdUridine_synth_TruA_a/b_dom"/>
</dbReference>
<keyword evidence="7" id="KW-1185">Reference proteome</keyword>
<protein>
    <recommendedName>
        <fullName evidence="5">Pseudouridine synthase I TruA alpha/beta domain-containing protein</fullName>
    </recommendedName>
</protein>
<dbReference type="Pfam" id="PF01416">
    <property type="entry name" value="PseudoU_synth_1"/>
    <property type="match status" value="1"/>
</dbReference>
<dbReference type="InterPro" id="IPR020095">
    <property type="entry name" value="PsdUridine_synth_TruA_C"/>
</dbReference>
<dbReference type="AlphaFoldDB" id="A0AAW0FHA1"/>
<evidence type="ECO:0000256" key="3">
    <source>
        <dbReference type="ARBA" id="ARBA00023235"/>
    </source>
</evidence>
<comment type="similarity">
    <text evidence="1">Belongs to the tRNA pseudouridine synthase TruA family.</text>
</comment>
<evidence type="ECO:0000313" key="7">
    <source>
        <dbReference type="Proteomes" id="UP001385951"/>
    </source>
</evidence>
<dbReference type="GO" id="GO:0005634">
    <property type="term" value="C:nucleus"/>
    <property type="evidence" value="ECO:0007669"/>
    <property type="project" value="TreeGrafter"/>
</dbReference>
<organism evidence="6 7">
    <name type="scientific">Cerrena zonata</name>
    <dbReference type="NCBI Taxonomy" id="2478898"/>
    <lineage>
        <taxon>Eukaryota</taxon>
        <taxon>Fungi</taxon>
        <taxon>Dikarya</taxon>
        <taxon>Basidiomycota</taxon>
        <taxon>Agaricomycotina</taxon>
        <taxon>Agaricomycetes</taxon>
        <taxon>Polyporales</taxon>
        <taxon>Cerrenaceae</taxon>
        <taxon>Cerrena</taxon>
    </lineage>
</organism>
<dbReference type="Proteomes" id="UP001385951">
    <property type="component" value="Unassembled WGS sequence"/>
</dbReference>
<dbReference type="InterPro" id="IPR020103">
    <property type="entry name" value="PsdUridine_synth_cat_dom_sf"/>
</dbReference>
<dbReference type="PANTHER" id="PTHR11142">
    <property type="entry name" value="PSEUDOURIDYLATE SYNTHASE"/>
    <property type="match status" value="1"/>
</dbReference>
<feature type="compositionally biased region" description="Polar residues" evidence="4">
    <location>
        <begin position="150"/>
        <end position="160"/>
    </location>
</feature>
<sequence length="523" mass="58710">MSALNAAYETWSKEDLIARLRHLDEQHLKYRSKNKPHEWHIKTHTDSFNFAAHPKRKIALKFCYQGQHYSGMEFQPVPTQLPTVEGTLFSALAYARLIDPDAGLEGCGWERCGRTDKGVSAAQQVVSLWVRSAIGEKAAPENDQVDVEEASSSNLTSPTQETEDGSGLEGDFGAFGDWDEPPTDNSRSHLPEDSSELRYVSTLNNILPPTIRIIAWSPVSPDFSSRFHCRHRHYKYFFTADGLDISAMQDAASRLVGEHDFRNMCKMDPRKQLTHFIRKIKSATISPVTEGISPSTNMHVFDLIGTAFLYNQVRHIMALLFLVGSNLEPPSIINSLMNADPNNPLPPFRPDEPAPPIVLTKPDYQMADPLPLVLWDCAYDDSQLNWQVEPEDSEKDGLSQKDFSAKLYDTMHSIYSRSLIQTTLDSHFLDITSKFHTPSPKYLPIGAPESVPIPPGGSFGFPLGGATYKRGSKYVPVLEKKRLASAEEVNERWRVGRGRNNGLGGWRNKLSIILLMLLLPMRC</sequence>
<dbReference type="InterPro" id="IPR001406">
    <property type="entry name" value="PsdUridine_synth_TruA"/>
</dbReference>